<name>A0AAU3HU86_9ACTN</name>
<dbReference type="Pfam" id="PF00107">
    <property type="entry name" value="ADH_zinc_N"/>
    <property type="match status" value="1"/>
</dbReference>
<dbReference type="AlphaFoldDB" id="A0AAU3HU86"/>
<dbReference type="Pfam" id="PF08240">
    <property type="entry name" value="ADH_N"/>
    <property type="match status" value="1"/>
</dbReference>
<feature type="domain" description="Enoyl reductase (ER)" evidence="2">
    <location>
        <begin position="23"/>
        <end position="348"/>
    </location>
</feature>
<evidence type="ECO:0000313" key="3">
    <source>
        <dbReference type="EMBL" id="WTZ09167.1"/>
    </source>
</evidence>
<feature type="region of interest" description="Disordered" evidence="1">
    <location>
        <begin position="1"/>
        <end position="40"/>
    </location>
</feature>
<dbReference type="InterPro" id="IPR013149">
    <property type="entry name" value="ADH-like_C"/>
</dbReference>
<dbReference type="CDD" id="cd08276">
    <property type="entry name" value="MDR7"/>
    <property type="match status" value="1"/>
</dbReference>
<dbReference type="InterPro" id="IPR013154">
    <property type="entry name" value="ADH-like_N"/>
</dbReference>
<sequence length="351" mass="37293">MDATTQEPTQGADMRAYHLETPGTVDGIVPRESARPEPGPREILVRVRAASLNKRDLLILRGTYPLKAVPDVIPLSDGAGEVVAVGPGVTRFAVGDRVAGTYFPNWLDGRITPDRFDQPGATLDGMLTEYACLGQEAAVRVPDHLTWEEAACLPCAGVTAWHCLTGGEPLNPGQTVLTLGTGALSLFVVQFAKTLGAEVIATTSSEAKADRLKALGADHVVDYVENPEWGRAVRELTGGRGADLVVETNGPDTIEQSVRAAALYGRIVLLITGNGRGSGIEISNAAYAASLATISRVFVGSRAHFESMNRALELHGTRPVVDRVLGFDEVGEAFRYYESGAAFGKVVIRVS</sequence>
<dbReference type="InterPro" id="IPR052711">
    <property type="entry name" value="Zinc_ADH-like"/>
</dbReference>
<dbReference type="SUPFAM" id="SSF51735">
    <property type="entry name" value="NAD(P)-binding Rossmann-fold domains"/>
    <property type="match status" value="1"/>
</dbReference>
<dbReference type="InterPro" id="IPR036291">
    <property type="entry name" value="NAD(P)-bd_dom_sf"/>
</dbReference>
<evidence type="ECO:0000259" key="2">
    <source>
        <dbReference type="SMART" id="SM00829"/>
    </source>
</evidence>
<dbReference type="PANTHER" id="PTHR45033:SF2">
    <property type="entry name" value="ZINC-TYPE ALCOHOL DEHYDROGENASE-LIKE PROTEIN C1773.06C"/>
    <property type="match status" value="1"/>
</dbReference>
<dbReference type="GO" id="GO:0016491">
    <property type="term" value="F:oxidoreductase activity"/>
    <property type="evidence" value="ECO:0007669"/>
    <property type="project" value="InterPro"/>
</dbReference>
<dbReference type="PANTHER" id="PTHR45033">
    <property type="match status" value="1"/>
</dbReference>
<reference evidence="3" key="1">
    <citation type="submission" date="2022-10" db="EMBL/GenBank/DDBJ databases">
        <title>The complete genomes of actinobacterial strains from the NBC collection.</title>
        <authorList>
            <person name="Joergensen T.S."/>
            <person name="Alvarez Arevalo M."/>
            <person name="Sterndorff E.B."/>
            <person name="Faurdal D."/>
            <person name="Vuksanovic O."/>
            <person name="Mourched A.-S."/>
            <person name="Charusanti P."/>
            <person name="Shaw S."/>
            <person name="Blin K."/>
            <person name="Weber T."/>
        </authorList>
    </citation>
    <scope>NUCLEOTIDE SEQUENCE</scope>
    <source>
        <strain evidence="3">NBC_01393</strain>
    </source>
</reference>
<gene>
    <name evidence="3" type="ORF">OG699_14870</name>
</gene>
<organism evidence="3">
    <name type="scientific">Streptomyces sp. NBC_01393</name>
    <dbReference type="NCBI Taxonomy" id="2903851"/>
    <lineage>
        <taxon>Bacteria</taxon>
        <taxon>Bacillati</taxon>
        <taxon>Actinomycetota</taxon>
        <taxon>Actinomycetes</taxon>
        <taxon>Kitasatosporales</taxon>
        <taxon>Streptomycetaceae</taxon>
        <taxon>Streptomyces</taxon>
    </lineage>
</organism>
<protein>
    <submittedName>
        <fullName evidence="3">NAD(P)-dependent alcohol dehydrogenase</fullName>
    </submittedName>
</protein>
<dbReference type="InterPro" id="IPR011032">
    <property type="entry name" value="GroES-like_sf"/>
</dbReference>
<dbReference type="InterPro" id="IPR020843">
    <property type="entry name" value="ER"/>
</dbReference>
<dbReference type="SUPFAM" id="SSF50129">
    <property type="entry name" value="GroES-like"/>
    <property type="match status" value="1"/>
</dbReference>
<dbReference type="EMBL" id="CP109546">
    <property type="protein sequence ID" value="WTZ09167.1"/>
    <property type="molecule type" value="Genomic_DNA"/>
</dbReference>
<accession>A0AAU3HU86</accession>
<dbReference type="SMART" id="SM00829">
    <property type="entry name" value="PKS_ER"/>
    <property type="match status" value="1"/>
</dbReference>
<evidence type="ECO:0000256" key="1">
    <source>
        <dbReference type="SAM" id="MobiDB-lite"/>
    </source>
</evidence>
<dbReference type="Gene3D" id="3.90.180.10">
    <property type="entry name" value="Medium-chain alcohol dehydrogenases, catalytic domain"/>
    <property type="match status" value="1"/>
</dbReference>
<proteinExistence type="predicted"/>
<dbReference type="Gene3D" id="3.40.50.720">
    <property type="entry name" value="NAD(P)-binding Rossmann-like Domain"/>
    <property type="match status" value="1"/>
</dbReference>